<reference evidence="1 2" key="1">
    <citation type="submission" date="2021-03" db="EMBL/GenBank/DDBJ databases">
        <title>Genomic Encyclopedia of Type Strains, Phase IV (KMG-IV): sequencing the most valuable type-strain genomes for metagenomic binning, comparative biology and taxonomic classification.</title>
        <authorList>
            <person name="Goeker M."/>
        </authorList>
    </citation>
    <scope>NUCLEOTIDE SEQUENCE [LARGE SCALE GENOMIC DNA]</scope>
    <source>
        <strain evidence="1 2">DSM 21600</strain>
    </source>
</reference>
<evidence type="ECO:0008006" key="3">
    <source>
        <dbReference type="Google" id="ProtNLM"/>
    </source>
</evidence>
<dbReference type="EMBL" id="JAGGJU010000003">
    <property type="protein sequence ID" value="MBP1849689.1"/>
    <property type="molecule type" value="Genomic_DNA"/>
</dbReference>
<sequence length="80" mass="8504">MTRQILVDEEIVGDLARVAIDNGWAECIHAESVDQDGDGLDDLTVAQLKVKAAETKVDLGDASKKADIIAVLRAVQTAAE</sequence>
<dbReference type="RefSeq" id="WP_209943018.1">
    <property type="nucleotide sequence ID" value="NZ_JAGGJU010000003.1"/>
</dbReference>
<evidence type="ECO:0000313" key="2">
    <source>
        <dbReference type="Proteomes" id="UP000759443"/>
    </source>
</evidence>
<gene>
    <name evidence="1" type="ORF">J2Z17_001110</name>
</gene>
<dbReference type="Proteomes" id="UP000759443">
    <property type="component" value="Unassembled WGS sequence"/>
</dbReference>
<organism evidence="1 2">
    <name type="scientific">Rhizobium halophytocola</name>
    <dbReference type="NCBI Taxonomy" id="735519"/>
    <lineage>
        <taxon>Bacteria</taxon>
        <taxon>Pseudomonadati</taxon>
        <taxon>Pseudomonadota</taxon>
        <taxon>Alphaproteobacteria</taxon>
        <taxon>Hyphomicrobiales</taxon>
        <taxon>Rhizobiaceae</taxon>
        <taxon>Rhizobium/Agrobacterium group</taxon>
        <taxon>Rhizobium</taxon>
    </lineage>
</organism>
<comment type="caution">
    <text evidence="1">The sequence shown here is derived from an EMBL/GenBank/DDBJ whole genome shotgun (WGS) entry which is preliminary data.</text>
</comment>
<protein>
    <recommendedName>
        <fullName evidence="3">Rho termination factor N-terminal domain-containing protein</fullName>
    </recommendedName>
</protein>
<proteinExistence type="predicted"/>
<evidence type="ECO:0000313" key="1">
    <source>
        <dbReference type="EMBL" id="MBP1849689.1"/>
    </source>
</evidence>
<keyword evidence="2" id="KW-1185">Reference proteome</keyword>
<accession>A0ABS4DVG3</accession>
<name>A0ABS4DVG3_9HYPH</name>